<feature type="chain" id="PRO_5012280505" description="Cadherin domain-containing protein" evidence="1">
    <location>
        <begin position="23"/>
        <end position="115"/>
    </location>
</feature>
<evidence type="ECO:0000313" key="3">
    <source>
        <dbReference type="Proteomes" id="UP000192578"/>
    </source>
</evidence>
<name>A0A1W0X904_HYPEX</name>
<accession>A0A1W0X904</accession>
<sequence length="115" mass="11965">MAGKIFPVLTFVSLLLISTVHTQTAITIATNAVSGLTRFMAAGSIMATITVAGGNGVYTFQDPNPQFSILRNNVLPSQASVINRQPVGPGSYVLPITVRDSAGLTLTSSITITVT</sequence>
<reference evidence="3" key="1">
    <citation type="submission" date="2017-01" db="EMBL/GenBank/DDBJ databases">
        <title>Comparative genomics of anhydrobiosis in the tardigrade Hypsibius dujardini.</title>
        <authorList>
            <person name="Yoshida Y."/>
            <person name="Koutsovoulos G."/>
            <person name="Laetsch D."/>
            <person name="Stevens L."/>
            <person name="Kumar S."/>
            <person name="Horikawa D."/>
            <person name="Ishino K."/>
            <person name="Komine S."/>
            <person name="Tomita M."/>
            <person name="Blaxter M."/>
            <person name="Arakawa K."/>
        </authorList>
    </citation>
    <scope>NUCLEOTIDE SEQUENCE [LARGE SCALE GENOMIC DNA]</scope>
    <source>
        <strain evidence="3">Z151</strain>
    </source>
</reference>
<gene>
    <name evidence="2" type="ORF">BV898_01982</name>
</gene>
<keyword evidence="1" id="KW-0732">Signal</keyword>
<dbReference type="EMBL" id="MTYJ01000008">
    <property type="protein sequence ID" value="OQV24026.1"/>
    <property type="molecule type" value="Genomic_DNA"/>
</dbReference>
<protein>
    <recommendedName>
        <fullName evidence="4">Cadherin domain-containing protein</fullName>
    </recommendedName>
</protein>
<feature type="signal peptide" evidence="1">
    <location>
        <begin position="1"/>
        <end position="22"/>
    </location>
</feature>
<keyword evidence="3" id="KW-1185">Reference proteome</keyword>
<dbReference type="Proteomes" id="UP000192578">
    <property type="component" value="Unassembled WGS sequence"/>
</dbReference>
<dbReference type="AlphaFoldDB" id="A0A1W0X904"/>
<organism evidence="2 3">
    <name type="scientific">Hypsibius exemplaris</name>
    <name type="common">Freshwater tardigrade</name>
    <dbReference type="NCBI Taxonomy" id="2072580"/>
    <lineage>
        <taxon>Eukaryota</taxon>
        <taxon>Metazoa</taxon>
        <taxon>Ecdysozoa</taxon>
        <taxon>Tardigrada</taxon>
        <taxon>Eutardigrada</taxon>
        <taxon>Parachela</taxon>
        <taxon>Hypsibioidea</taxon>
        <taxon>Hypsibiidae</taxon>
        <taxon>Hypsibius</taxon>
    </lineage>
</organism>
<comment type="caution">
    <text evidence="2">The sequence shown here is derived from an EMBL/GenBank/DDBJ whole genome shotgun (WGS) entry which is preliminary data.</text>
</comment>
<evidence type="ECO:0000313" key="2">
    <source>
        <dbReference type="EMBL" id="OQV24026.1"/>
    </source>
</evidence>
<evidence type="ECO:0008006" key="4">
    <source>
        <dbReference type="Google" id="ProtNLM"/>
    </source>
</evidence>
<proteinExistence type="predicted"/>
<evidence type="ECO:0000256" key="1">
    <source>
        <dbReference type="SAM" id="SignalP"/>
    </source>
</evidence>